<proteinExistence type="predicted"/>
<protein>
    <submittedName>
        <fullName evidence="2">Uncharacterized protein</fullName>
    </submittedName>
</protein>
<feature type="region of interest" description="Disordered" evidence="1">
    <location>
        <begin position="1"/>
        <end position="177"/>
    </location>
</feature>
<feature type="compositionally biased region" description="Basic and acidic residues" evidence="1">
    <location>
        <begin position="139"/>
        <end position="155"/>
    </location>
</feature>
<evidence type="ECO:0000256" key="1">
    <source>
        <dbReference type="SAM" id="MobiDB-lite"/>
    </source>
</evidence>
<feature type="compositionally biased region" description="Polar residues" evidence="1">
    <location>
        <begin position="74"/>
        <end position="89"/>
    </location>
</feature>
<dbReference type="AlphaFoldDB" id="A0A6A6PD95"/>
<dbReference type="Proteomes" id="UP000799766">
    <property type="component" value="Unassembled WGS sequence"/>
</dbReference>
<dbReference type="EMBL" id="MU001670">
    <property type="protein sequence ID" value="KAF2461779.1"/>
    <property type="molecule type" value="Genomic_DNA"/>
</dbReference>
<keyword evidence="3" id="KW-1185">Reference proteome</keyword>
<evidence type="ECO:0000313" key="3">
    <source>
        <dbReference type="Proteomes" id="UP000799766"/>
    </source>
</evidence>
<organism evidence="2 3">
    <name type="scientific">Lineolata rhizophorae</name>
    <dbReference type="NCBI Taxonomy" id="578093"/>
    <lineage>
        <taxon>Eukaryota</taxon>
        <taxon>Fungi</taxon>
        <taxon>Dikarya</taxon>
        <taxon>Ascomycota</taxon>
        <taxon>Pezizomycotina</taxon>
        <taxon>Dothideomycetes</taxon>
        <taxon>Dothideomycetes incertae sedis</taxon>
        <taxon>Lineolatales</taxon>
        <taxon>Lineolataceae</taxon>
        <taxon>Lineolata</taxon>
    </lineage>
</organism>
<feature type="compositionally biased region" description="Basic residues" evidence="1">
    <location>
        <begin position="1"/>
        <end position="11"/>
    </location>
</feature>
<dbReference type="OrthoDB" id="5408144at2759"/>
<gene>
    <name evidence="2" type="ORF">BDY21DRAFT_367975</name>
</gene>
<name>A0A6A6PD95_9PEZI</name>
<accession>A0A6A6PD95</accession>
<sequence length="194" mass="21363">MPVRDRFRRVFGRSGDHGRGSSSSGSGEGDPNHRYYKPGEVVPQPKYRRPVAKEHKEALEAFSFAKAWRRKSDQSQYSPMGTRRNSANRSDVGAGRLSWTGRKSMQSARRGEGAAVSDKVEENSADETDVANVGLSRQHTRDGTARPVPGRDGEARPPQNQKPGQLPPGCTPNSPFTQEELTLAAKRSHLEVPQ</sequence>
<reference evidence="2" key="1">
    <citation type="journal article" date="2020" name="Stud. Mycol.">
        <title>101 Dothideomycetes genomes: a test case for predicting lifestyles and emergence of pathogens.</title>
        <authorList>
            <person name="Haridas S."/>
            <person name="Albert R."/>
            <person name="Binder M."/>
            <person name="Bloem J."/>
            <person name="Labutti K."/>
            <person name="Salamov A."/>
            <person name="Andreopoulos B."/>
            <person name="Baker S."/>
            <person name="Barry K."/>
            <person name="Bills G."/>
            <person name="Bluhm B."/>
            <person name="Cannon C."/>
            <person name="Castanera R."/>
            <person name="Culley D."/>
            <person name="Daum C."/>
            <person name="Ezra D."/>
            <person name="Gonzalez J."/>
            <person name="Henrissat B."/>
            <person name="Kuo A."/>
            <person name="Liang C."/>
            <person name="Lipzen A."/>
            <person name="Lutzoni F."/>
            <person name="Magnuson J."/>
            <person name="Mondo S."/>
            <person name="Nolan M."/>
            <person name="Ohm R."/>
            <person name="Pangilinan J."/>
            <person name="Park H.-J."/>
            <person name="Ramirez L."/>
            <person name="Alfaro M."/>
            <person name="Sun H."/>
            <person name="Tritt A."/>
            <person name="Yoshinaga Y."/>
            <person name="Zwiers L.-H."/>
            <person name="Turgeon B."/>
            <person name="Goodwin S."/>
            <person name="Spatafora J."/>
            <person name="Crous P."/>
            <person name="Grigoriev I."/>
        </authorList>
    </citation>
    <scope>NUCLEOTIDE SEQUENCE</scope>
    <source>
        <strain evidence="2">ATCC 16933</strain>
    </source>
</reference>
<evidence type="ECO:0000313" key="2">
    <source>
        <dbReference type="EMBL" id="KAF2461779.1"/>
    </source>
</evidence>